<evidence type="ECO:0000256" key="3">
    <source>
        <dbReference type="ARBA" id="ARBA00022692"/>
    </source>
</evidence>
<gene>
    <name evidence="8" type="ORF">SAMN06296058_0565</name>
</gene>
<comment type="similarity">
    <text evidence="2">Belongs to the EamA transporter family.</text>
</comment>
<dbReference type="Pfam" id="PF00892">
    <property type="entry name" value="EamA"/>
    <property type="match status" value="1"/>
</dbReference>
<reference evidence="8 9" key="1">
    <citation type="submission" date="2017-02" db="EMBL/GenBank/DDBJ databases">
        <authorList>
            <person name="Peterson S.W."/>
        </authorList>
    </citation>
    <scope>NUCLEOTIDE SEQUENCE [LARGE SCALE GENOMIC DNA]</scope>
    <source>
        <strain evidence="8 9">P15</strain>
    </source>
</reference>
<evidence type="ECO:0000313" key="8">
    <source>
        <dbReference type="EMBL" id="SKC47090.1"/>
    </source>
</evidence>
<dbReference type="PANTHER" id="PTHR32322:SF2">
    <property type="entry name" value="EAMA DOMAIN-CONTAINING PROTEIN"/>
    <property type="match status" value="1"/>
</dbReference>
<evidence type="ECO:0000256" key="6">
    <source>
        <dbReference type="SAM" id="Phobius"/>
    </source>
</evidence>
<keyword evidence="4 6" id="KW-1133">Transmembrane helix</keyword>
<dbReference type="InterPro" id="IPR000620">
    <property type="entry name" value="EamA_dom"/>
</dbReference>
<feature type="transmembrane region" description="Helical" evidence="6">
    <location>
        <begin position="151"/>
        <end position="167"/>
    </location>
</feature>
<keyword evidence="5 6" id="KW-0472">Membrane</keyword>
<organism evidence="8 9">
    <name type="scientific">Pseudoxanthomonas indica</name>
    <dbReference type="NCBI Taxonomy" id="428993"/>
    <lineage>
        <taxon>Bacteria</taxon>
        <taxon>Pseudomonadati</taxon>
        <taxon>Pseudomonadota</taxon>
        <taxon>Gammaproteobacteria</taxon>
        <taxon>Lysobacterales</taxon>
        <taxon>Lysobacteraceae</taxon>
        <taxon>Pseudoxanthomonas</taxon>
    </lineage>
</organism>
<dbReference type="Proteomes" id="UP000190341">
    <property type="component" value="Unassembled WGS sequence"/>
</dbReference>
<evidence type="ECO:0000256" key="2">
    <source>
        <dbReference type="ARBA" id="ARBA00007362"/>
    </source>
</evidence>
<feature type="transmembrane region" description="Helical" evidence="6">
    <location>
        <begin position="121"/>
        <end position="139"/>
    </location>
</feature>
<feature type="domain" description="EamA" evidence="7">
    <location>
        <begin position="149"/>
        <end position="278"/>
    </location>
</feature>
<feature type="transmembrane region" description="Helical" evidence="6">
    <location>
        <begin position="73"/>
        <end position="91"/>
    </location>
</feature>
<evidence type="ECO:0000256" key="5">
    <source>
        <dbReference type="ARBA" id="ARBA00023136"/>
    </source>
</evidence>
<evidence type="ECO:0000313" key="9">
    <source>
        <dbReference type="Proteomes" id="UP000190341"/>
    </source>
</evidence>
<accession>A0A1T5J6P9</accession>
<evidence type="ECO:0000259" key="7">
    <source>
        <dbReference type="Pfam" id="PF00892"/>
    </source>
</evidence>
<keyword evidence="3 6" id="KW-0812">Transmembrane</keyword>
<sequence length="296" mass="30991">MNRLPADASRVPLMPVGMVLLSMVSIQVGAAFAKGLFPHVGAAGATALRLILATLMLVLFFRPWRMRVSRAQWRPLIVFGVSLGLMNLLFYKSLETLPLGLAIALEFTGPLAVALLGSRRWIDLLWVALAVLGLCLLLPHLDGTALDPRGMAYALGAGVCWALYIVYGQRAGMDHGPQTVALGSVIAAAVVVPIGVVQVGAALFAPALLPLALAVALLSTALPYSLEMVALTRLPARTFGMLMSLEPAIGALSGLLFLHEQLSQRQWLAIAAIIVASAGSTLTASAPRAEAGCGEG</sequence>
<keyword evidence="9" id="KW-1185">Reference proteome</keyword>
<proteinExistence type="inferred from homology"/>
<feature type="transmembrane region" description="Helical" evidence="6">
    <location>
        <begin position="97"/>
        <end position="116"/>
    </location>
</feature>
<dbReference type="EMBL" id="FUZV01000001">
    <property type="protein sequence ID" value="SKC47090.1"/>
    <property type="molecule type" value="Genomic_DNA"/>
</dbReference>
<dbReference type="AlphaFoldDB" id="A0A1T5J6P9"/>
<evidence type="ECO:0000256" key="1">
    <source>
        <dbReference type="ARBA" id="ARBA00004141"/>
    </source>
</evidence>
<feature type="transmembrane region" description="Helical" evidence="6">
    <location>
        <begin position="39"/>
        <end position="61"/>
    </location>
</feature>
<dbReference type="SUPFAM" id="SSF103481">
    <property type="entry name" value="Multidrug resistance efflux transporter EmrE"/>
    <property type="match status" value="2"/>
</dbReference>
<dbReference type="InterPro" id="IPR050638">
    <property type="entry name" value="AA-Vitamin_Transporters"/>
</dbReference>
<feature type="transmembrane region" description="Helical" evidence="6">
    <location>
        <begin position="179"/>
        <end position="201"/>
    </location>
</feature>
<name>A0A1T5J6P9_9GAMM</name>
<comment type="subcellular location">
    <subcellularLocation>
        <location evidence="1">Membrane</location>
        <topology evidence="1">Multi-pass membrane protein</topology>
    </subcellularLocation>
</comment>
<dbReference type="PANTHER" id="PTHR32322">
    <property type="entry name" value="INNER MEMBRANE TRANSPORTER"/>
    <property type="match status" value="1"/>
</dbReference>
<dbReference type="GO" id="GO:0016020">
    <property type="term" value="C:membrane"/>
    <property type="evidence" value="ECO:0007669"/>
    <property type="project" value="UniProtKB-SubCell"/>
</dbReference>
<feature type="transmembrane region" description="Helical" evidence="6">
    <location>
        <begin position="12"/>
        <end position="33"/>
    </location>
</feature>
<feature type="transmembrane region" description="Helical" evidence="6">
    <location>
        <begin position="207"/>
        <end position="226"/>
    </location>
</feature>
<dbReference type="STRING" id="428993.SAMN06296058_0565"/>
<evidence type="ECO:0000256" key="4">
    <source>
        <dbReference type="ARBA" id="ARBA00022989"/>
    </source>
</evidence>
<dbReference type="RefSeq" id="WP_425478686.1">
    <property type="nucleotide sequence ID" value="NZ_BMCL01000003.1"/>
</dbReference>
<dbReference type="NCBIfam" id="NF007823">
    <property type="entry name" value="PRK10532.1"/>
    <property type="match status" value="1"/>
</dbReference>
<protein>
    <submittedName>
        <fullName evidence="8">Inner membrane transporter RhtA</fullName>
    </submittedName>
</protein>
<dbReference type="InterPro" id="IPR037185">
    <property type="entry name" value="EmrE-like"/>
</dbReference>